<proteinExistence type="predicted"/>
<evidence type="ECO:0000313" key="3">
    <source>
        <dbReference type="EMBL" id="KAF5829293.1"/>
    </source>
</evidence>
<evidence type="ECO:0000256" key="2">
    <source>
        <dbReference type="SAM" id="SignalP"/>
    </source>
</evidence>
<feature type="region of interest" description="Disordered" evidence="1">
    <location>
        <begin position="297"/>
        <end position="320"/>
    </location>
</feature>
<name>A0ABQ7G3V3_DUNSA</name>
<protein>
    <submittedName>
        <fullName evidence="3">Desiccation-associated protein</fullName>
    </submittedName>
</protein>
<evidence type="ECO:0000313" key="4">
    <source>
        <dbReference type="Proteomes" id="UP000815325"/>
    </source>
</evidence>
<sequence length="346" mass="36016">MKVIKATALCLCIFLLAAEGQAQHKLLRKGLTTDGTIFFPRRTVLQDPLTDTDILNFALNLEYLEANFYSCAAFGKAIDQDLWGDNGMDPMGCKQAELTSGALAYAKAMAEDEIAHVRLLRQTLGSDAVDQPEIDIGAAFGAAADAAVGSTLSPSFSPYANDVSFFIGAFIFEDAGVTAYKGAAPLISNKGTPGVAAGVLAVEAYHGGAIRAKLIKASKQTIFPYESQVAAIIAAVSNLRASASGGDDDRGLIETSEQSQEAFVVAPGDKNAVAFSRTPSQVLEIVHLGAEKGGFFPQGTNGSLSPEPLSPAPPTDSSDSSCKVEEWALAILSIAVVAANLPGLAI</sequence>
<keyword evidence="2" id="KW-0732">Signal</keyword>
<gene>
    <name evidence="3" type="ORF">DUNSADRAFT_16291</name>
</gene>
<dbReference type="Proteomes" id="UP000815325">
    <property type="component" value="Unassembled WGS sequence"/>
</dbReference>
<keyword evidence="4" id="KW-1185">Reference proteome</keyword>
<dbReference type="Pfam" id="PF13668">
    <property type="entry name" value="Ferritin_2"/>
    <property type="match status" value="1"/>
</dbReference>
<dbReference type="InterPro" id="IPR052965">
    <property type="entry name" value="Pigment-catalase-like"/>
</dbReference>
<dbReference type="EMBL" id="MU070179">
    <property type="protein sequence ID" value="KAF5829293.1"/>
    <property type="molecule type" value="Genomic_DNA"/>
</dbReference>
<evidence type="ECO:0000256" key="1">
    <source>
        <dbReference type="SAM" id="MobiDB-lite"/>
    </source>
</evidence>
<accession>A0ABQ7G3V3</accession>
<reference evidence="3" key="1">
    <citation type="submission" date="2017-08" db="EMBL/GenBank/DDBJ databases">
        <authorList>
            <person name="Polle J.E."/>
            <person name="Barry K."/>
            <person name="Cushman J."/>
            <person name="Schmutz J."/>
            <person name="Tran D."/>
            <person name="Hathwaick L.T."/>
            <person name="Yim W.C."/>
            <person name="Jenkins J."/>
            <person name="Mckie-Krisberg Z.M."/>
            <person name="Prochnik S."/>
            <person name="Lindquist E."/>
            <person name="Dockter R.B."/>
            <person name="Adam C."/>
            <person name="Molina H."/>
            <person name="Bunkerborg J."/>
            <person name="Jin E."/>
            <person name="Buchheim M."/>
            <person name="Magnuson J."/>
        </authorList>
    </citation>
    <scope>NUCLEOTIDE SEQUENCE</scope>
    <source>
        <strain evidence="3">CCAP 19/18</strain>
    </source>
</reference>
<dbReference type="PANTHER" id="PTHR31694:SF26">
    <property type="entry name" value="OS05G0151100 PROTEIN"/>
    <property type="match status" value="1"/>
</dbReference>
<feature type="signal peptide" evidence="2">
    <location>
        <begin position="1"/>
        <end position="22"/>
    </location>
</feature>
<feature type="chain" id="PRO_5045788462" evidence="2">
    <location>
        <begin position="23"/>
        <end position="346"/>
    </location>
</feature>
<organism evidence="3 4">
    <name type="scientific">Dunaliella salina</name>
    <name type="common">Green alga</name>
    <name type="synonym">Protococcus salinus</name>
    <dbReference type="NCBI Taxonomy" id="3046"/>
    <lineage>
        <taxon>Eukaryota</taxon>
        <taxon>Viridiplantae</taxon>
        <taxon>Chlorophyta</taxon>
        <taxon>core chlorophytes</taxon>
        <taxon>Chlorophyceae</taxon>
        <taxon>CS clade</taxon>
        <taxon>Chlamydomonadales</taxon>
        <taxon>Dunaliellaceae</taxon>
        <taxon>Dunaliella</taxon>
    </lineage>
</organism>
<comment type="caution">
    <text evidence="3">The sequence shown here is derived from an EMBL/GenBank/DDBJ whole genome shotgun (WGS) entry which is preliminary data.</text>
</comment>
<dbReference type="PANTHER" id="PTHR31694">
    <property type="entry name" value="DESICCATION-LIKE PROTEIN"/>
    <property type="match status" value="1"/>
</dbReference>